<evidence type="ECO:0000256" key="5">
    <source>
        <dbReference type="ARBA" id="ARBA00023125"/>
    </source>
</evidence>
<comment type="similarity">
    <text evidence="1">Belongs to the DNA mismatch repair MutS family.</text>
</comment>
<dbReference type="SUPFAM" id="SSF48334">
    <property type="entry name" value="DNA repair protein MutS, domain III"/>
    <property type="match status" value="1"/>
</dbReference>
<organism evidence="8 9">
    <name type="scientific">Coccomyxa viridis</name>
    <dbReference type="NCBI Taxonomy" id="1274662"/>
    <lineage>
        <taxon>Eukaryota</taxon>
        <taxon>Viridiplantae</taxon>
        <taxon>Chlorophyta</taxon>
        <taxon>core chlorophytes</taxon>
        <taxon>Trebouxiophyceae</taxon>
        <taxon>Trebouxiophyceae incertae sedis</taxon>
        <taxon>Coccomyxaceae</taxon>
        <taxon>Coccomyxa</taxon>
    </lineage>
</organism>
<dbReference type="InterPro" id="IPR045076">
    <property type="entry name" value="MutS"/>
</dbReference>
<dbReference type="GO" id="GO:0032301">
    <property type="term" value="C:MutSalpha complex"/>
    <property type="evidence" value="ECO:0007669"/>
    <property type="project" value="TreeGrafter"/>
</dbReference>
<dbReference type="InterPro" id="IPR017261">
    <property type="entry name" value="DNA_mismatch_repair_MutS/MSH"/>
</dbReference>
<dbReference type="PANTHER" id="PTHR11361:SF148">
    <property type="entry name" value="DNA MISMATCH REPAIR PROTEIN MSH6"/>
    <property type="match status" value="1"/>
</dbReference>
<dbReference type="Pfam" id="PF00488">
    <property type="entry name" value="MutS_V"/>
    <property type="match status" value="1"/>
</dbReference>
<feature type="compositionally biased region" description="Basic and acidic residues" evidence="6">
    <location>
        <begin position="17"/>
        <end position="26"/>
    </location>
</feature>
<keyword evidence="9" id="KW-1185">Reference proteome</keyword>
<dbReference type="SUPFAM" id="SSF55271">
    <property type="entry name" value="DNA repair protein MutS, domain I"/>
    <property type="match status" value="1"/>
</dbReference>
<feature type="region of interest" description="Disordered" evidence="6">
    <location>
        <begin position="1"/>
        <end position="74"/>
    </location>
</feature>
<accession>A0AAV1HW08</accession>
<sequence length="996" mass="106427">MPKRDISSFFNSLPKRQKTDSDDHVALEAAKSGPKASSKSHQKRLTPSKKRRTDAASIDLTEPPGGSTRCTAHNPVAVRKQQFVNILGDGGDSQAAALKKVQERFAWLDEKNARDIEDRSSRHPEYDDRTVRVPPEVLKKMSESQKQYWQVKSKYRDTIIFFKVGKFYELYEDDAQIGVDVLGWRQTIAGVGHCRQVGCPESGIDDAVQRLASLGYKVARMEQMETAAEAKAKRGPKATIRRQLTRVHTPATSLSQDISVDAVHLMALAEAPSAGASGALQEHRTRLAFAFLDAAAGFYYVGSAEDDAGRSTLGALLAQVAPRELLVPRGMLSSASQRLLKTPATPISIVAVTPGTEFPNPSALASPDTYQKQLCGLVVPHEVQVHGAASLAALSALCMYLKRCHADKELATSTHKVMPYSAYAGALCLDGPTLTNLELLESSTGSSEGSLLACLDSCASAGGRRLVRQWICRPLRDVAAINGRLDAVQELTERPELVVPLRSALQGMPDLERALGRLRSAAVPPPPGLPLDHLKSAQNRRLATLDAAVTAVAQGLSALRQLAQPEDGSPPAASAVLAEATRAIPEEGSAAVQTLMDIDDSIVKAQPAAPAAKGAKGKKKASATASLHPDILAQQAHEDGKGEDEGQLQKEIEITSVLILRFMEHGDSWDRLQEALSTVDVLTAFGAFTETVVGSTCRPHILPATSQGGRGPVLELKGLWNPCAVPPDGGCIVPNDLVLGSRAGLAPHTMLLTGPNMGGKSTLLRAACCAVILAQTGCPVPAESAVISVTDRIFTRLGAQDRILAGESTFLVECTEAATILQHATADSLVILDELGRGTSTFDGYAIAYAVLRHLSSAVDCRTLFATHFHPLASTEFRDCPRVALGHMAALVKEAHGADPGSIAFLYELQEGACPKSYGLQVAQLAGLQPEITKRAQQAGVLLERKLQGAFSQRGAEALTAEQLQRLKNCAAAISMGQPWQAWQQEQHRMLSAQAV</sequence>
<keyword evidence="3" id="KW-0227">DNA damage</keyword>
<proteinExistence type="inferred from homology"/>
<dbReference type="PIRSF" id="PIRSF037677">
    <property type="entry name" value="DNA_mis_repair_Msh6"/>
    <property type="match status" value="1"/>
</dbReference>
<dbReference type="InterPro" id="IPR007696">
    <property type="entry name" value="DNA_mismatch_repair_MutS_core"/>
</dbReference>
<feature type="domain" description="DNA mismatch repair proteins mutS family" evidence="7">
    <location>
        <begin position="828"/>
        <end position="844"/>
    </location>
</feature>
<dbReference type="Pfam" id="PF05192">
    <property type="entry name" value="MutS_III"/>
    <property type="match status" value="1"/>
</dbReference>
<dbReference type="InterPro" id="IPR036187">
    <property type="entry name" value="DNA_mismatch_repair_MutS_sf"/>
</dbReference>
<dbReference type="GO" id="GO:0006298">
    <property type="term" value="P:mismatch repair"/>
    <property type="evidence" value="ECO:0007669"/>
    <property type="project" value="InterPro"/>
</dbReference>
<dbReference type="SUPFAM" id="SSF53150">
    <property type="entry name" value="DNA repair protein MutS, domain II"/>
    <property type="match status" value="1"/>
</dbReference>
<evidence type="ECO:0000256" key="3">
    <source>
        <dbReference type="ARBA" id="ARBA00022763"/>
    </source>
</evidence>
<evidence type="ECO:0000313" key="8">
    <source>
        <dbReference type="EMBL" id="CAK0745656.1"/>
    </source>
</evidence>
<dbReference type="InterPro" id="IPR027417">
    <property type="entry name" value="P-loop_NTPase"/>
</dbReference>
<protein>
    <recommendedName>
        <fullName evidence="7">DNA mismatch repair proteins mutS family domain-containing protein</fullName>
    </recommendedName>
</protein>
<evidence type="ECO:0000256" key="6">
    <source>
        <dbReference type="SAM" id="MobiDB-lite"/>
    </source>
</evidence>
<dbReference type="SMART" id="SM00534">
    <property type="entry name" value="MUTSac"/>
    <property type="match status" value="1"/>
</dbReference>
<dbReference type="PANTHER" id="PTHR11361">
    <property type="entry name" value="DNA MISMATCH REPAIR PROTEIN MUTS FAMILY MEMBER"/>
    <property type="match status" value="1"/>
</dbReference>
<dbReference type="SUPFAM" id="SSF52540">
    <property type="entry name" value="P-loop containing nucleoside triphosphate hydrolases"/>
    <property type="match status" value="1"/>
</dbReference>
<evidence type="ECO:0000256" key="2">
    <source>
        <dbReference type="ARBA" id="ARBA00022741"/>
    </source>
</evidence>
<dbReference type="Gene3D" id="3.30.420.110">
    <property type="entry name" value="MutS, connector domain"/>
    <property type="match status" value="1"/>
</dbReference>
<dbReference type="GO" id="GO:0005524">
    <property type="term" value="F:ATP binding"/>
    <property type="evidence" value="ECO:0007669"/>
    <property type="project" value="UniProtKB-KW"/>
</dbReference>
<dbReference type="InterPro" id="IPR000432">
    <property type="entry name" value="DNA_mismatch_repair_MutS_C"/>
</dbReference>
<dbReference type="InterPro" id="IPR036678">
    <property type="entry name" value="MutS_con_dom_sf"/>
</dbReference>
<dbReference type="Gene3D" id="1.10.1420.10">
    <property type="match status" value="1"/>
</dbReference>
<name>A0AAV1HW08_9CHLO</name>
<dbReference type="GO" id="GO:0140664">
    <property type="term" value="F:ATP-dependent DNA damage sensor activity"/>
    <property type="evidence" value="ECO:0007669"/>
    <property type="project" value="InterPro"/>
</dbReference>
<evidence type="ECO:0000256" key="4">
    <source>
        <dbReference type="ARBA" id="ARBA00022840"/>
    </source>
</evidence>
<dbReference type="InterPro" id="IPR007860">
    <property type="entry name" value="DNA_mmatch_repair_MutS_con_dom"/>
</dbReference>
<evidence type="ECO:0000256" key="1">
    <source>
        <dbReference type="ARBA" id="ARBA00006271"/>
    </source>
</evidence>
<evidence type="ECO:0000259" key="7">
    <source>
        <dbReference type="PROSITE" id="PS00486"/>
    </source>
</evidence>
<evidence type="ECO:0000313" key="9">
    <source>
        <dbReference type="Proteomes" id="UP001314263"/>
    </source>
</evidence>
<gene>
    <name evidence="8" type="ORF">CVIRNUC_001635</name>
</gene>
<dbReference type="Gene3D" id="3.40.50.300">
    <property type="entry name" value="P-loop containing nucleotide triphosphate hydrolases"/>
    <property type="match status" value="1"/>
</dbReference>
<dbReference type="InterPro" id="IPR007695">
    <property type="entry name" value="DNA_mismatch_repair_MutS-lik_N"/>
</dbReference>
<dbReference type="AlphaFoldDB" id="A0AAV1HW08"/>
<dbReference type="SMART" id="SM00533">
    <property type="entry name" value="MUTSd"/>
    <property type="match status" value="1"/>
</dbReference>
<dbReference type="InterPro" id="IPR016151">
    <property type="entry name" value="DNA_mismatch_repair_MutS_N"/>
</dbReference>
<feature type="compositionally biased region" description="Basic residues" evidence="6">
    <location>
        <begin position="38"/>
        <end position="52"/>
    </location>
</feature>
<dbReference type="Gene3D" id="3.40.1170.10">
    <property type="entry name" value="DNA repair protein MutS, domain I"/>
    <property type="match status" value="1"/>
</dbReference>
<keyword evidence="5" id="KW-0238">DNA-binding</keyword>
<dbReference type="Pfam" id="PF05188">
    <property type="entry name" value="MutS_II"/>
    <property type="match status" value="1"/>
</dbReference>
<dbReference type="PROSITE" id="PS00486">
    <property type="entry name" value="DNA_MISMATCH_REPAIR_2"/>
    <property type="match status" value="1"/>
</dbReference>
<keyword evidence="2" id="KW-0547">Nucleotide-binding</keyword>
<comment type="caution">
    <text evidence="8">The sequence shown here is derived from an EMBL/GenBank/DDBJ whole genome shotgun (WGS) entry which is preliminary data.</text>
</comment>
<dbReference type="Pfam" id="PF01624">
    <property type="entry name" value="MutS_I"/>
    <property type="match status" value="1"/>
</dbReference>
<keyword evidence="4" id="KW-0067">ATP-binding</keyword>
<reference evidence="8 9" key="1">
    <citation type="submission" date="2023-10" db="EMBL/GenBank/DDBJ databases">
        <authorList>
            <person name="Maclean D."/>
            <person name="Macfadyen A."/>
        </authorList>
    </citation>
    <scope>NUCLEOTIDE SEQUENCE [LARGE SCALE GENOMIC DNA]</scope>
</reference>
<dbReference type="Proteomes" id="UP001314263">
    <property type="component" value="Unassembled WGS sequence"/>
</dbReference>
<dbReference type="GO" id="GO:0030983">
    <property type="term" value="F:mismatched DNA binding"/>
    <property type="evidence" value="ECO:0007669"/>
    <property type="project" value="InterPro"/>
</dbReference>
<dbReference type="EMBL" id="CAUYUE010000002">
    <property type="protein sequence ID" value="CAK0745656.1"/>
    <property type="molecule type" value="Genomic_DNA"/>
</dbReference>